<gene>
    <name evidence="2" type="ORF">TNCT_166581</name>
</gene>
<organism evidence="2 3">
    <name type="scientific">Trichonephila clavata</name>
    <name type="common">Joro spider</name>
    <name type="synonym">Nephila clavata</name>
    <dbReference type="NCBI Taxonomy" id="2740835"/>
    <lineage>
        <taxon>Eukaryota</taxon>
        <taxon>Metazoa</taxon>
        <taxon>Ecdysozoa</taxon>
        <taxon>Arthropoda</taxon>
        <taxon>Chelicerata</taxon>
        <taxon>Arachnida</taxon>
        <taxon>Araneae</taxon>
        <taxon>Araneomorphae</taxon>
        <taxon>Entelegynae</taxon>
        <taxon>Araneoidea</taxon>
        <taxon>Nephilidae</taxon>
        <taxon>Trichonephila</taxon>
    </lineage>
</organism>
<feature type="region of interest" description="Disordered" evidence="1">
    <location>
        <begin position="78"/>
        <end position="104"/>
    </location>
</feature>
<proteinExistence type="predicted"/>
<name>A0A8X6L985_TRICU</name>
<accession>A0A8X6L985</accession>
<comment type="caution">
    <text evidence="2">The sequence shown here is derived from an EMBL/GenBank/DDBJ whole genome shotgun (WGS) entry which is preliminary data.</text>
</comment>
<evidence type="ECO:0000256" key="1">
    <source>
        <dbReference type="SAM" id="MobiDB-lite"/>
    </source>
</evidence>
<evidence type="ECO:0000313" key="3">
    <source>
        <dbReference type="Proteomes" id="UP000887116"/>
    </source>
</evidence>
<dbReference type="EMBL" id="BMAO01034731">
    <property type="protein sequence ID" value="GFQ98493.1"/>
    <property type="molecule type" value="Genomic_DNA"/>
</dbReference>
<keyword evidence="3" id="KW-1185">Reference proteome</keyword>
<sequence>MHQIWDQCRRDSRELIDSEVARRPRNRLDYFGLNSVVVPLPCCVTGFTLVQNMGGIVSYKAAFAAKGITPAKTFSGIELHNPQTGTMNKDPIAKSSEVSRQEEMSGCRVERRCPHFLALIWEGRKRSSQTPREEA</sequence>
<evidence type="ECO:0000313" key="2">
    <source>
        <dbReference type="EMBL" id="GFQ98493.1"/>
    </source>
</evidence>
<dbReference type="Proteomes" id="UP000887116">
    <property type="component" value="Unassembled WGS sequence"/>
</dbReference>
<reference evidence="2" key="1">
    <citation type="submission" date="2020-07" db="EMBL/GenBank/DDBJ databases">
        <title>Multicomponent nature underlies the extraordinary mechanical properties of spider dragline silk.</title>
        <authorList>
            <person name="Kono N."/>
            <person name="Nakamura H."/>
            <person name="Mori M."/>
            <person name="Yoshida Y."/>
            <person name="Ohtoshi R."/>
            <person name="Malay A.D."/>
            <person name="Moran D.A.P."/>
            <person name="Tomita M."/>
            <person name="Numata K."/>
            <person name="Arakawa K."/>
        </authorList>
    </citation>
    <scope>NUCLEOTIDE SEQUENCE</scope>
</reference>
<protein>
    <submittedName>
        <fullName evidence="2">Uncharacterized protein</fullName>
    </submittedName>
</protein>
<dbReference type="AlphaFoldDB" id="A0A8X6L985"/>